<proteinExistence type="predicted"/>
<gene>
    <name evidence="2" type="ORF">MCOR_2074</name>
</gene>
<evidence type="ECO:0000313" key="3">
    <source>
        <dbReference type="Proteomes" id="UP000507470"/>
    </source>
</evidence>
<dbReference type="AlphaFoldDB" id="A0A6J7ZXQ8"/>
<keyword evidence="3" id="KW-1185">Reference proteome</keyword>
<evidence type="ECO:0000313" key="2">
    <source>
        <dbReference type="EMBL" id="CAC5359051.1"/>
    </source>
</evidence>
<dbReference type="OrthoDB" id="6189498at2759"/>
<protein>
    <submittedName>
        <fullName evidence="2">Uncharacterized protein</fullName>
    </submittedName>
</protein>
<dbReference type="EMBL" id="CACVKT020000425">
    <property type="protein sequence ID" value="CAC5359051.1"/>
    <property type="molecule type" value="Genomic_DNA"/>
</dbReference>
<evidence type="ECO:0000256" key="1">
    <source>
        <dbReference type="SAM" id="MobiDB-lite"/>
    </source>
</evidence>
<name>A0A6J7ZXQ8_MYTCO</name>
<reference evidence="2 3" key="1">
    <citation type="submission" date="2020-06" db="EMBL/GenBank/DDBJ databases">
        <authorList>
            <person name="Li R."/>
            <person name="Bekaert M."/>
        </authorList>
    </citation>
    <scope>NUCLEOTIDE SEQUENCE [LARGE SCALE GENOMIC DNA]</scope>
    <source>
        <strain evidence="3">wild</strain>
    </source>
</reference>
<feature type="region of interest" description="Disordered" evidence="1">
    <location>
        <begin position="127"/>
        <end position="149"/>
    </location>
</feature>
<accession>A0A6J7ZXQ8</accession>
<dbReference type="Proteomes" id="UP000507470">
    <property type="component" value="Unassembled WGS sequence"/>
</dbReference>
<sequence length="391" mass="44323">MRGIAERVLDECKEQGLHVPSIAFDGQWHTIAFRSVADEPLTRLQLHRDVWKSSEKTPKADIIKEFSGLNKSPTWKKENMIVATNTKERLPSTSSGFEIEKLVVRKISKPNGDEGSAETVSLEEVIPDGVLSTDPFNESSDEEDNRPGQMNDVLKHITLDDEAVAEIATCPIDNEAWTNELLCISDETLEQSENIGPVTDEIGSGNPDELDETVALVDPAHIEFDTLLKMLQADSHTNVKGLLDDRDINFLKDHLSSSRKIKLLRDVDLKVLIRFLNRHLKSKAIVVNLKLKESDKKQAKFEKLCTIFGYDTKTVQWKTTGRGNQTKSVQKLAEICINVLQTKVPKRVLNIAHSEYHWIDELAKWEKTSTVPNTVKCHEIEPDYWFFPSRL</sequence>
<organism evidence="2 3">
    <name type="scientific">Mytilus coruscus</name>
    <name type="common">Sea mussel</name>
    <dbReference type="NCBI Taxonomy" id="42192"/>
    <lineage>
        <taxon>Eukaryota</taxon>
        <taxon>Metazoa</taxon>
        <taxon>Spiralia</taxon>
        <taxon>Lophotrochozoa</taxon>
        <taxon>Mollusca</taxon>
        <taxon>Bivalvia</taxon>
        <taxon>Autobranchia</taxon>
        <taxon>Pteriomorphia</taxon>
        <taxon>Mytilida</taxon>
        <taxon>Mytiloidea</taxon>
        <taxon>Mytilidae</taxon>
        <taxon>Mytilinae</taxon>
        <taxon>Mytilus</taxon>
    </lineage>
</organism>